<dbReference type="STRING" id="1029756.W911_13765"/>
<dbReference type="Proteomes" id="UP000018542">
    <property type="component" value="Chromosome"/>
</dbReference>
<feature type="compositionally biased region" description="Low complexity" evidence="1">
    <location>
        <begin position="60"/>
        <end position="83"/>
    </location>
</feature>
<proteinExistence type="predicted"/>
<gene>
    <name evidence="3" type="ORF">W911_13765</name>
</gene>
<evidence type="ECO:0000313" key="3">
    <source>
        <dbReference type="EMBL" id="AHB50300.1"/>
    </source>
</evidence>
<name>V5SJQ2_9HYPH</name>
<protein>
    <submittedName>
        <fullName evidence="3">Uncharacterized protein</fullName>
    </submittedName>
</protein>
<sequence>MTRIFLAIATALLASATLFGTPAEACISCEYTPEVVNTPNPNARGKQPRRHQAKQKQRSPAKSQAARKAQPAKAKAQQVKAAPAPAPAPEIAKAEPEPAVVEAAPETQAEKVETGPRLTGSSALMQHSIPREEEPEPVAAAEAEHLCKKFVPAIGSTVSVPCE</sequence>
<dbReference type="HOGENOM" id="CLU_1842138_0_0_5"/>
<dbReference type="AlphaFoldDB" id="V5SJQ2"/>
<evidence type="ECO:0000256" key="2">
    <source>
        <dbReference type="SAM" id="SignalP"/>
    </source>
</evidence>
<feature type="signal peptide" evidence="2">
    <location>
        <begin position="1"/>
        <end position="25"/>
    </location>
</feature>
<dbReference type="EMBL" id="CP006912">
    <property type="protein sequence ID" value="AHB50300.1"/>
    <property type="molecule type" value="Genomic_DNA"/>
</dbReference>
<feature type="chain" id="PRO_5004740747" evidence="2">
    <location>
        <begin position="26"/>
        <end position="163"/>
    </location>
</feature>
<feature type="region of interest" description="Disordered" evidence="1">
    <location>
        <begin position="34"/>
        <end position="122"/>
    </location>
</feature>
<dbReference type="KEGG" id="hni:W911_13765"/>
<keyword evidence="4" id="KW-1185">Reference proteome</keyword>
<dbReference type="PATRIC" id="fig|1029756.8.peg.2866"/>
<organism evidence="3 4">
    <name type="scientific">Hyphomicrobium nitrativorans NL23</name>
    <dbReference type="NCBI Taxonomy" id="1029756"/>
    <lineage>
        <taxon>Bacteria</taxon>
        <taxon>Pseudomonadati</taxon>
        <taxon>Pseudomonadota</taxon>
        <taxon>Alphaproteobacteria</taxon>
        <taxon>Hyphomicrobiales</taxon>
        <taxon>Hyphomicrobiaceae</taxon>
        <taxon>Hyphomicrobium</taxon>
    </lineage>
</organism>
<dbReference type="RefSeq" id="WP_023788074.1">
    <property type="nucleotide sequence ID" value="NC_022997.1"/>
</dbReference>
<feature type="compositionally biased region" description="Low complexity" evidence="1">
    <location>
        <begin position="97"/>
        <end position="107"/>
    </location>
</feature>
<evidence type="ECO:0000313" key="4">
    <source>
        <dbReference type="Proteomes" id="UP000018542"/>
    </source>
</evidence>
<reference evidence="3 4" key="1">
    <citation type="journal article" date="2014" name="Genome Announc.">
        <title>Complete Genome Sequence of Hyphomicrobium nitrativorans Strain NL23, a Denitrifying Bacterium Isolated from Biofilm of a Methanol-Fed Denitrification System Treating Seawater at the Montreal Biodome.</title>
        <authorList>
            <person name="Martineau C."/>
            <person name="Villeneuve C."/>
            <person name="Mauffrey F."/>
            <person name="Villemur R."/>
        </authorList>
    </citation>
    <scope>NUCLEOTIDE SEQUENCE [LARGE SCALE GENOMIC DNA]</scope>
    <source>
        <strain evidence="3">NL23</strain>
    </source>
</reference>
<evidence type="ECO:0000256" key="1">
    <source>
        <dbReference type="SAM" id="MobiDB-lite"/>
    </source>
</evidence>
<accession>V5SJQ2</accession>
<keyword evidence="2" id="KW-0732">Signal</keyword>
<feature type="compositionally biased region" description="Basic residues" evidence="1">
    <location>
        <begin position="46"/>
        <end position="59"/>
    </location>
</feature>